<comment type="caution">
    <text evidence="1">The sequence shown here is derived from an EMBL/GenBank/DDBJ whole genome shotgun (WGS) entry which is preliminary data.</text>
</comment>
<protein>
    <recommendedName>
        <fullName evidence="3">Dienelactone hydrolase domain-containing protein</fullName>
    </recommendedName>
</protein>
<evidence type="ECO:0000313" key="2">
    <source>
        <dbReference type="Proteomes" id="UP000280955"/>
    </source>
</evidence>
<dbReference type="RefSeq" id="WP_015836458.1">
    <property type="nucleotide sequence ID" value="NC_012962.1"/>
</dbReference>
<dbReference type="InterPro" id="IPR029058">
    <property type="entry name" value="AB_hydrolase_fold"/>
</dbReference>
<proteinExistence type="predicted"/>
<name>A0ABX9SHC3_9GAMM</name>
<accession>A0ABX9SHC3</accession>
<sequence length="190" mass="21562">MKFIFLTDIHGISEHVKIIAQHLGSDVSFISPYEKENEVPNQDMAYEYFHSVSSIDEYTCKVRDALTYIDSPVILVGFSIGATVAWRLSEDTHLPVQNTICIFGSRIRDYLNVKPIKPASLFFSNDEKYFIDKLEPSDKITIELIDCAHSEISKPDCCNIAVELINKALGTRALIFSFPQNNITEHLMNI</sequence>
<gene>
    <name evidence="1" type="ORF">BDD30_4331</name>
</gene>
<evidence type="ECO:0000313" key="1">
    <source>
        <dbReference type="EMBL" id="RKS54741.1"/>
    </source>
</evidence>
<dbReference type="SUPFAM" id="SSF53474">
    <property type="entry name" value="alpha/beta-Hydrolases"/>
    <property type="match status" value="1"/>
</dbReference>
<evidence type="ECO:0008006" key="3">
    <source>
        <dbReference type="Google" id="ProtNLM"/>
    </source>
</evidence>
<reference evidence="1 2" key="1">
    <citation type="submission" date="2018-10" db="EMBL/GenBank/DDBJ databases">
        <title>Genomic Encyclopedia of Archaeal and Bacterial Type Strains, Phase II (KMG-II): from individual species to whole genera.</title>
        <authorList>
            <person name="Goeker M."/>
        </authorList>
    </citation>
    <scope>NUCLEOTIDE SEQUENCE [LARGE SCALE GENOMIC DNA]</scope>
    <source>
        <strain evidence="1 2">DSM 15149</strain>
    </source>
</reference>
<dbReference type="Proteomes" id="UP000280955">
    <property type="component" value="Unassembled WGS sequence"/>
</dbReference>
<dbReference type="Gene3D" id="3.40.50.1820">
    <property type="entry name" value="alpha/beta hydrolase"/>
    <property type="match status" value="1"/>
</dbReference>
<keyword evidence="2" id="KW-1185">Reference proteome</keyword>
<organism evidence="1 2">
    <name type="scientific">Photorhabdus asymbiotica</name>
    <dbReference type="NCBI Taxonomy" id="291112"/>
    <lineage>
        <taxon>Bacteria</taxon>
        <taxon>Pseudomonadati</taxon>
        <taxon>Pseudomonadota</taxon>
        <taxon>Gammaproteobacteria</taxon>
        <taxon>Enterobacterales</taxon>
        <taxon>Morganellaceae</taxon>
        <taxon>Photorhabdus</taxon>
    </lineage>
</organism>
<dbReference type="EMBL" id="RBLJ01000005">
    <property type="protein sequence ID" value="RKS54741.1"/>
    <property type="molecule type" value="Genomic_DNA"/>
</dbReference>